<name>A0ABQ7VCG4_SOLTU</name>
<comment type="caution">
    <text evidence="1">The sequence shown here is derived from an EMBL/GenBank/DDBJ whole genome shotgun (WGS) entry which is preliminary data.</text>
</comment>
<gene>
    <name evidence="1" type="ORF">KY290_017848</name>
</gene>
<reference evidence="1 2" key="1">
    <citation type="journal article" date="2021" name="bioRxiv">
        <title>Chromosome-scale and haplotype-resolved genome assembly of a tetraploid potato cultivar.</title>
        <authorList>
            <person name="Sun H."/>
            <person name="Jiao W.-B."/>
            <person name="Krause K."/>
            <person name="Campoy J.A."/>
            <person name="Goel M."/>
            <person name="Folz-Donahue K."/>
            <person name="Kukat C."/>
            <person name="Huettel B."/>
            <person name="Schneeberger K."/>
        </authorList>
    </citation>
    <scope>NUCLEOTIDE SEQUENCE [LARGE SCALE GENOMIC DNA]</scope>
    <source>
        <strain evidence="1">SolTubOtavaFocal</strain>
        <tissue evidence="1">Leaves</tissue>
    </source>
</reference>
<evidence type="ECO:0000313" key="2">
    <source>
        <dbReference type="Proteomes" id="UP000826656"/>
    </source>
</evidence>
<protein>
    <submittedName>
        <fullName evidence="1">Uncharacterized protein</fullName>
    </submittedName>
</protein>
<keyword evidence="2" id="KW-1185">Reference proteome</keyword>
<evidence type="ECO:0000313" key="1">
    <source>
        <dbReference type="EMBL" id="KAH0761775.1"/>
    </source>
</evidence>
<dbReference type="Proteomes" id="UP000826656">
    <property type="component" value="Unassembled WGS sequence"/>
</dbReference>
<organism evidence="1 2">
    <name type="scientific">Solanum tuberosum</name>
    <name type="common">Potato</name>
    <dbReference type="NCBI Taxonomy" id="4113"/>
    <lineage>
        <taxon>Eukaryota</taxon>
        <taxon>Viridiplantae</taxon>
        <taxon>Streptophyta</taxon>
        <taxon>Embryophyta</taxon>
        <taxon>Tracheophyta</taxon>
        <taxon>Spermatophyta</taxon>
        <taxon>Magnoliopsida</taxon>
        <taxon>eudicotyledons</taxon>
        <taxon>Gunneridae</taxon>
        <taxon>Pentapetalae</taxon>
        <taxon>asterids</taxon>
        <taxon>lamiids</taxon>
        <taxon>Solanales</taxon>
        <taxon>Solanaceae</taxon>
        <taxon>Solanoideae</taxon>
        <taxon>Solaneae</taxon>
        <taxon>Solanum</taxon>
    </lineage>
</organism>
<proteinExistence type="predicted"/>
<sequence>MTHLDFEEMSCKKEAMGSRRSKHASHNGNLLNALKTGGGEANSGVGMSWKWILAISEGFKELTRTKA</sequence>
<dbReference type="EMBL" id="JAIVGD010000013">
    <property type="protein sequence ID" value="KAH0761775.1"/>
    <property type="molecule type" value="Genomic_DNA"/>
</dbReference>
<accession>A0ABQ7VCG4</accession>